<dbReference type="RefSeq" id="WP_165094689.1">
    <property type="nucleotide sequence ID" value="NZ_CP049056.1"/>
</dbReference>
<evidence type="ECO:0000313" key="6">
    <source>
        <dbReference type="EMBL" id="QIE54447.1"/>
    </source>
</evidence>
<dbReference type="CDD" id="cd17478">
    <property type="entry name" value="MFS_FsR"/>
    <property type="match status" value="1"/>
</dbReference>
<feature type="transmembrane region" description="Helical" evidence="4">
    <location>
        <begin position="108"/>
        <end position="126"/>
    </location>
</feature>
<feature type="transmembrane region" description="Helical" evidence="4">
    <location>
        <begin position="314"/>
        <end position="334"/>
    </location>
</feature>
<evidence type="ECO:0000256" key="3">
    <source>
        <dbReference type="ARBA" id="ARBA00023136"/>
    </source>
</evidence>
<dbReference type="InterPro" id="IPR036259">
    <property type="entry name" value="MFS_trans_sf"/>
</dbReference>
<feature type="transmembrane region" description="Helical" evidence="4">
    <location>
        <begin position="290"/>
        <end position="308"/>
    </location>
</feature>
<dbReference type="PANTHER" id="PTHR43129:SF1">
    <property type="entry name" value="FOSMIDOMYCIN RESISTANCE PROTEIN"/>
    <property type="match status" value="1"/>
</dbReference>
<gene>
    <name evidence="6" type="ORF">G5B40_02745</name>
</gene>
<evidence type="ECO:0000256" key="4">
    <source>
        <dbReference type="SAM" id="Phobius"/>
    </source>
</evidence>
<keyword evidence="1 4" id="KW-0812">Transmembrane</keyword>
<name>A0A7L5BVD6_9RHOB</name>
<organism evidence="6 7">
    <name type="scientific">Pikeienuella piscinae</name>
    <dbReference type="NCBI Taxonomy" id="2748098"/>
    <lineage>
        <taxon>Bacteria</taxon>
        <taxon>Pseudomonadati</taxon>
        <taxon>Pseudomonadota</taxon>
        <taxon>Alphaproteobacteria</taxon>
        <taxon>Rhodobacterales</taxon>
        <taxon>Paracoccaceae</taxon>
        <taxon>Pikeienuella</taxon>
    </lineage>
</organism>
<dbReference type="Proteomes" id="UP000503336">
    <property type="component" value="Chromosome"/>
</dbReference>
<feature type="transmembrane region" description="Helical" evidence="4">
    <location>
        <begin position="12"/>
        <end position="32"/>
    </location>
</feature>
<dbReference type="PROSITE" id="PS50850">
    <property type="entry name" value="MFS"/>
    <property type="match status" value="1"/>
</dbReference>
<dbReference type="KEGG" id="hdh:G5B40_02745"/>
<feature type="transmembrane region" description="Helical" evidence="4">
    <location>
        <begin position="52"/>
        <end position="71"/>
    </location>
</feature>
<dbReference type="Gene3D" id="1.20.1250.20">
    <property type="entry name" value="MFS general substrate transporter like domains"/>
    <property type="match status" value="2"/>
</dbReference>
<accession>A0A7L5BVD6</accession>
<evidence type="ECO:0000313" key="7">
    <source>
        <dbReference type="Proteomes" id="UP000503336"/>
    </source>
</evidence>
<protein>
    <submittedName>
        <fullName evidence="6">MFS transporter</fullName>
    </submittedName>
</protein>
<feature type="transmembrane region" description="Helical" evidence="4">
    <location>
        <begin position="83"/>
        <end position="102"/>
    </location>
</feature>
<proteinExistence type="predicted"/>
<dbReference type="PANTHER" id="PTHR43129">
    <property type="entry name" value="FOSMIDOMYCIN RESISTANCE PROTEIN"/>
    <property type="match status" value="1"/>
</dbReference>
<dbReference type="InterPro" id="IPR011701">
    <property type="entry name" value="MFS"/>
</dbReference>
<feature type="transmembrane region" description="Helical" evidence="4">
    <location>
        <begin position="174"/>
        <end position="192"/>
    </location>
</feature>
<feature type="transmembrane region" description="Helical" evidence="4">
    <location>
        <begin position="222"/>
        <end position="247"/>
    </location>
</feature>
<evidence type="ECO:0000256" key="1">
    <source>
        <dbReference type="ARBA" id="ARBA00022692"/>
    </source>
</evidence>
<reference evidence="6 7" key="1">
    <citation type="submission" date="2020-02" db="EMBL/GenBank/DDBJ databases">
        <title>complete genome sequence of Rhodobacteraceae bacterium.</title>
        <authorList>
            <person name="Park J."/>
            <person name="Kim Y.-S."/>
            <person name="Kim K.-H."/>
        </authorList>
    </citation>
    <scope>NUCLEOTIDE SEQUENCE [LARGE SCALE GENOMIC DNA]</scope>
    <source>
        <strain evidence="6 7">RR4-56</strain>
    </source>
</reference>
<keyword evidence="7" id="KW-1185">Reference proteome</keyword>
<feature type="transmembrane region" description="Helical" evidence="4">
    <location>
        <begin position="259"/>
        <end position="278"/>
    </location>
</feature>
<evidence type="ECO:0000259" key="5">
    <source>
        <dbReference type="PROSITE" id="PS50850"/>
    </source>
</evidence>
<dbReference type="Pfam" id="PF07690">
    <property type="entry name" value="MFS_1"/>
    <property type="match status" value="1"/>
</dbReference>
<dbReference type="GO" id="GO:0022857">
    <property type="term" value="F:transmembrane transporter activity"/>
    <property type="evidence" value="ECO:0007669"/>
    <property type="project" value="InterPro"/>
</dbReference>
<dbReference type="InterPro" id="IPR020846">
    <property type="entry name" value="MFS_dom"/>
</dbReference>
<dbReference type="GO" id="GO:0005886">
    <property type="term" value="C:plasma membrane"/>
    <property type="evidence" value="ECO:0007669"/>
    <property type="project" value="TreeGrafter"/>
</dbReference>
<feature type="transmembrane region" description="Helical" evidence="4">
    <location>
        <begin position="346"/>
        <end position="365"/>
    </location>
</feature>
<sequence>MTDAALASTRNATATGATFSILLAISICHLVNDVMQSLLAAIYPMLKAEFSLDFWHIGLLTLCFQFTASLLQPLVGLVIDRKPMPWSLPVGMAATMCGLALLAAAPRYGLLICGAALIGFGSAIFHPEASRVARAAAGGRYGMAQSIFQVGGNIGSASGPLLAAFIVLPFGRGAVGWFALMALTGLLILIWVSRWHARERVAAALRPAPAATSALPRKRVRVAIGVLVALIFSKYVYMAAMSSYYMFFLIERFDMGTQSAQKMLFLFLASVAFGTMVGGPIGDRIGRRTVIWVSILGVLPFTMLLPYVDYFWTGVLSVIIGATLASAFPAIIVYGQELMPGRVGMVAGLFFGVAFGIGGIAAAVLGLLADQIGIETVFRLCAFLPILGLLTVLLPKRGELPG</sequence>
<feature type="transmembrane region" description="Helical" evidence="4">
    <location>
        <begin position="377"/>
        <end position="394"/>
    </location>
</feature>
<feature type="domain" description="Major facilitator superfamily (MFS) profile" evidence="5">
    <location>
        <begin position="21"/>
        <end position="400"/>
    </location>
</feature>
<keyword evidence="3 4" id="KW-0472">Membrane</keyword>
<feature type="transmembrane region" description="Helical" evidence="4">
    <location>
        <begin position="147"/>
        <end position="168"/>
    </location>
</feature>
<dbReference type="AlphaFoldDB" id="A0A7L5BVD6"/>
<dbReference type="SUPFAM" id="SSF103473">
    <property type="entry name" value="MFS general substrate transporter"/>
    <property type="match status" value="1"/>
</dbReference>
<evidence type="ECO:0000256" key="2">
    <source>
        <dbReference type="ARBA" id="ARBA00022989"/>
    </source>
</evidence>
<keyword evidence="2 4" id="KW-1133">Transmembrane helix</keyword>
<dbReference type="EMBL" id="CP049056">
    <property type="protein sequence ID" value="QIE54447.1"/>
    <property type="molecule type" value="Genomic_DNA"/>
</dbReference>